<evidence type="ECO:0000313" key="2">
    <source>
        <dbReference type="EMBL" id="KZA15194.1"/>
    </source>
</evidence>
<organism evidence="3 6">
    <name type="scientific">Acinetobacter baumannii</name>
    <dbReference type="NCBI Taxonomy" id="470"/>
    <lineage>
        <taxon>Bacteria</taxon>
        <taxon>Pseudomonadati</taxon>
        <taxon>Pseudomonadota</taxon>
        <taxon>Gammaproteobacteria</taxon>
        <taxon>Moraxellales</taxon>
        <taxon>Moraxellaceae</taxon>
        <taxon>Acinetobacter</taxon>
        <taxon>Acinetobacter calcoaceticus/baumannii complex</taxon>
    </lineage>
</organism>
<reference evidence="1" key="4">
    <citation type="submission" date="2016-12" db="EMBL/GenBank/DDBJ databases">
        <authorList>
            <person name="Singh M."/>
            <person name="Fernando D."/>
            <person name="Kumar A."/>
        </authorList>
    </citation>
    <scope>NUCLEOTIDE SEQUENCE</scope>
    <source>
        <strain evidence="1">ATCC 17978-VU</strain>
    </source>
</reference>
<dbReference type="RefSeq" id="WP_000897078.1">
    <property type="nucleotide sequence ID" value="NZ_BHFY01000030.1"/>
</dbReference>
<sequence length="120" mass="13161">MAGGSQIIINKNGITLITPAKFEVKAGQHLFKGGAEVGVNIQGLPAYEAYNEKFQMLLPSGEPMKKVDYKISTDGNEYISQADDKGRSKRIHTSKEENLKLDLNWISFEADSADNNGDAK</sequence>
<evidence type="ECO:0000313" key="4">
    <source>
        <dbReference type="Proteomes" id="UP000072389"/>
    </source>
</evidence>
<dbReference type="EMBL" id="VHGY01000008">
    <property type="protein sequence ID" value="TPU68071.1"/>
    <property type="molecule type" value="Genomic_DNA"/>
</dbReference>
<evidence type="ECO:0000313" key="6">
    <source>
        <dbReference type="Proteomes" id="UP000315888"/>
    </source>
</evidence>
<name>A0A0H4U668_ACIBA</name>
<dbReference type="EMBL" id="CP018664">
    <property type="protein sequence ID" value="APP30271.1"/>
    <property type="molecule type" value="Genomic_DNA"/>
</dbReference>
<dbReference type="Proteomes" id="UP000076296">
    <property type="component" value="Unassembled WGS sequence"/>
</dbReference>
<dbReference type="AlphaFoldDB" id="A0A0H4U668"/>
<reference evidence="1 4" key="1">
    <citation type="journal article" date="2014" name="Antimicrob. Agents Chemother.">
        <title>Triclosan can select for an AdeIJK-overexpressing mutant of Acinetobacter baumannii ATCC 17978 that displays reduced susceptibility to multiple antibiotics.</title>
        <authorList>
            <person name="Fernando D.M."/>
            <person name="Xu W."/>
            <person name="Loewen P.C."/>
            <person name="Zhanel G.G."/>
            <person name="Kumar A."/>
        </authorList>
    </citation>
    <scope>NUCLEOTIDE SEQUENCE [LARGE SCALE GENOMIC DNA]</scope>
    <source>
        <strain evidence="4">ATCC 17978</strain>
        <strain evidence="1">ATCC 17978-VU</strain>
    </source>
</reference>
<evidence type="ECO:0000313" key="1">
    <source>
        <dbReference type="EMBL" id="APP30271.1"/>
    </source>
</evidence>
<evidence type="ECO:0000313" key="3">
    <source>
        <dbReference type="EMBL" id="TPU68071.1"/>
    </source>
</evidence>
<proteinExistence type="predicted"/>
<protein>
    <submittedName>
        <fullName evidence="3">DUF2345 domain-containing protein</fullName>
    </submittedName>
</protein>
<reference evidence="3 6" key="5">
    <citation type="submission" date="2019-06" db="EMBL/GenBank/DDBJ databases">
        <title>A Diverse Panel of Clinical Acinetobacter baumannii for Research Use.</title>
        <authorList>
            <person name="Mcgann P."/>
            <person name="Snesrud E."/>
            <person name="Galac M.R."/>
        </authorList>
    </citation>
    <scope>NUCLEOTIDE SEQUENCE [LARGE SCALE GENOMIC DNA]</scope>
    <source>
        <strain evidence="3 6">MRSN14237</strain>
    </source>
</reference>
<dbReference type="Proteomes" id="UP000315888">
    <property type="component" value="Unassembled WGS sequence"/>
</dbReference>
<reference evidence="1" key="2">
    <citation type="submission" date="2015-12" db="EMBL/GenBank/DDBJ databases">
        <authorList>
            <person name="Singh M.K."/>
            <person name="Fernando D.M."/>
            <person name="Kumar A."/>
        </authorList>
    </citation>
    <scope>NUCLEOTIDE SEQUENCE</scope>
    <source>
        <strain evidence="1">ATCC 17978-VU</strain>
    </source>
</reference>
<gene>
    <name evidence="1" type="ORF">AUO97_05340</name>
    <name evidence="3" type="ORF">FJU42_02465</name>
    <name evidence="2" type="ORF">LV35_02562</name>
</gene>
<dbReference type="EMBL" id="LRDT01000032">
    <property type="protein sequence ID" value="KZA15194.1"/>
    <property type="molecule type" value="Genomic_DNA"/>
</dbReference>
<dbReference type="Proteomes" id="UP000072389">
    <property type="component" value="Chromosome"/>
</dbReference>
<accession>A0A0H4U668</accession>
<reference evidence="2 5" key="3">
    <citation type="submission" date="2016-01" db="EMBL/GenBank/DDBJ databases">
        <title>Draft sequences of Acinetobacter baumannii isolates from wounded military personnel.</title>
        <authorList>
            <person name="Arivett B.A."/>
            <person name="Fiester S.E."/>
            <person name="Ream D.C."/>
            <person name="Actis L.A."/>
        </authorList>
    </citation>
    <scope>NUCLEOTIDE SEQUENCE [LARGE SCALE GENOMIC DNA]</scope>
    <source>
        <strain evidence="2 5">AB2828</strain>
    </source>
</reference>
<evidence type="ECO:0000313" key="5">
    <source>
        <dbReference type="Proteomes" id="UP000076296"/>
    </source>
</evidence>